<dbReference type="InterPro" id="IPR021858">
    <property type="entry name" value="Fun_TF"/>
</dbReference>
<evidence type="ECO:0000256" key="1">
    <source>
        <dbReference type="ARBA" id="ARBA00023242"/>
    </source>
</evidence>
<dbReference type="Proteomes" id="UP000078397">
    <property type="component" value="Unassembled WGS sequence"/>
</dbReference>
<sequence>MSADDKKNRATHPSELFYYAAQHQVLICVPCQYAIQPSAIPRHLKDIHHIYRRKRDPFTVYAKTLKLKRPQDVTPPAGNEFPVPHLLVEPGWRCTYSTCEYMCVSTKRMQMHWSSEHGRRCDPDHNMEPVQLQTFFRGKLLQYFTNSHRPRVPGPTVITPLLQQQLQTKHNLDRTDQILLQHYFDSAHKSFVTNKQTESIWLQLVPQLAYKNEFLLHGILACAALHMAYLDSDQRQYAIRACVHQEMAIPSFREAIGSPTEQNCDAILAFAYFLVVYSFATDGESSHNSLLLINDYSDGKGKQTLIIPQWLHFIRVGCYMLRDVWDKVQNGPASVLAMAWEVAVDVGGSELPYLGHFIALVPDDSSWSEESVSVYHASAVQLAKSFAFMDKIGMDSGVSTWTILGMWPVTVDDGYIDLLYERHPGALILLAYYCIILKEMQQRWYFAGRAAKLMTTIVDLLDARWKLYIEDAIRIVLDEDG</sequence>
<dbReference type="InterPro" id="IPR022698">
    <property type="entry name" value="OrsD"/>
</dbReference>
<dbReference type="InterPro" id="IPR053157">
    <property type="entry name" value="Sterol_Uptake_Regulator"/>
</dbReference>
<dbReference type="GeneID" id="28858886"/>
<gene>
    <name evidence="2" type="ORF">VFPPC_17143</name>
</gene>
<dbReference type="EMBL" id="LSBJ02000027">
    <property type="protein sequence ID" value="OAQ57573.1"/>
    <property type="molecule type" value="Genomic_DNA"/>
</dbReference>
<dbReference type="AlphaFoldDB" id="A0A179EXJ5"/>
<keyword evidence="1" id="KW-0539">Nucleus</keyword>
<dbReference type="PANTHER" id="PTHR47784:SF5">
    <property type="entry name" value="STEROL UPTAKE CONTROL PROTEIN 2"/>
    <property type="match status" value="1"/>
</dbReference>
<reference evidence="2 3" key="1">
    <citation type="journal article" date="2016" name="PLoS Pathog.">
        <title>Biosynthesis of antibiotic leucinostatins in bio-control fungus Purpureocillium lilacinum and their inhibition on phytophthora revealed by genome mining.</title>
        <authorList>
            <person name="Wang G."/>
            <person name="Liu Z."/>
            <person name="Lin R."/>
            <person name="Li E."/>
            <person name="Mao Z."/>
            <person name="Ling J."/>
            <person name="Yang Y."/>
            <person name="Yin W.B."/>
            <person name="Xie B."/>
        </authorList>
    </citation>
    <scope>NUCLEOTIDE SEQUENCE [LARGE SCALE GENOMIC DNA]</scope>
    <source>
        <strain evidence="2">170</strain>
    </source>
</reference>
<dbReference type="RefSeq" id="XP_018135881.1">
    <property type="nucleotide sequence ID" value="XM_018294892.1"/>
</dbReference>
<dbReference type="Pfam" id="PF12013">
    <property type="entry name" value="OrsD"/>
    <property type="match status" value="1"/>
</dbReference>
<name>A0A179EXJ5_METCM</name>
<keyword evidence="3" id="KW-1185">Reference proteome</keyword>
<dbReference type="GO" id="GO:0001228">
    <property type="term" value="F:DNA-binding transcription activator activity, RNA polymerase II-specific"/>
    <property type="evidence" value="ECO:0007669"/>
    <property type="project" value="TreeGrafter"/>
</dbReference>
<comment type="caution">
    <text evidence="2">The sequence shown here is derived from an EMBL/GenBank/DDBJ whole genome shotgun (WGS) entry which is preliminary data.</text>
</comment>
<proteinExistence type="predicted"/>
<protein>
    <submittedName>
        <fullName evidence="2">Fungal specific transcription factor domain-containing protein</fullName>
    </submittedName>
</protein>
<dbReference type="OrthoDB" id="416217at2759"/>
<accession>A0A179EXJ5</accession>
<evidence type="ECO:0000313" key="3">
    <source>
        <dbReference type="Proteomes" id="UP000078397"/>
    </source>
</evidence>
<evidence type="ECO:0000313" key="2">
    <source>
        <dbReference type="EMBL" id="OAQ57573.1"/>
    </source>
</evidence>
<dbReference type="KEGG" id="pchm:VFPPC_17143"/>
<dbReference type="PANTHER" id="PTHR47784">
    <property type="entry name" value="STEROL UPTAKE CONTROL PROTEIN 2"/>
    <property type="match status" value="1"/>
</dbReference>
<dbReference type="Pfam" id="PF11951">
    <property type="entry name" value="Fungal_trans_2"/>
    <property type="match status" value="1"/>
</dbReference>
<organism evidence="2 3">
    <name type="scientific">Pochonia chlamydosporia 170</name>
    <dbReference type="NCBI Taxonomy" id="1380566"/>
    <lineage>
        <taxon>Eukaryota</taxon>
        <taxon>Fungi</taxon>
        <taxon>Dikarya</taxon>
        <taxon>Ascomycota</taxon>
        <taxon>Pezizomycotina</taxon>
        <taxon>Sordariomycetes</taxon>
        <taxon>Hypocreomycetidae</taxon>
        <taxon>Hypocreales</taxon>
        <taxon>Clavicipitaceae</taxon>
        <taxon>Pochonia</taxon>
    </lineage>
</organism>